<feature type="domain" description="ODAD1 central coiled coil region" evidence="4">
    <location>
        <begin position="112"/>
        <end position="394"/>
    </location>
</feature>
<evidence type="ECO:0000256" key="1">
    <source>
        <dbReference type="ARBA" id="ARBA00023054"/>
    </source>
</evidence>
<keyword evidence="1 2" id="KW-0175">Coiled coil</keyword>
<dbReference type="PANTHER" id="PTHR21694:SF18">
    <property type="entry name" value="COILED-COIL DOMAIN-CONTAINING PROTEIN 63"/>
    <property type="match status" value="1"/>
</dbReference>
<dbReference type="GeneID" id="136805603"/>
<organism evidence="5 6">
    <name type="scientific">Clytia hemisphaerica</name>
    <dbReference type="NCBI Taxonomy" id="252671"/>
    <lineage>
        <taxon>Eukaryota</taxon>
        <taxon>Metazoa</taxon>
        <taxon>Cnidaria</taxon>
        <taxon>Hydrozoa</taxon>
        <taxon>Hydroidolina</taxon>
        <taxon>Leptothecata</taxon>
        <taxon>Obeliida</taxon>
        <taxon>Clytiidae</taxon>
        <taxon>Clytia</taxon>
    </lineage>
</organism>
<feature type="compositionally biased region" description="Basic and acidic residues" evidence="3">
    <location>
        <begin position="497"/>
        <end position="521"/>
    </location>
</feature>
<dbReference type="InterPro" id="IPR049258">
    <property type="entry name" value="ODAD1_CC"/>
</dbReference>
<feature type="compositionally biased region" description="Basic residues" evidence="3">
    <location>
        <begin position="522"/>
        <end position="532"/>
    </location>
</feature>
<name>A0A7M5XDY3_9CNID</name>
<evidence type="ECO:0000313" key="5">
    <source>
        <dbReference type="EnsemblMetazoa" id="CLYHEMP021912.1"/>
    </source>
</evidence>
<dbReference type="AlphaFoldDB" id="A0A7M5XDY3"/>
<dbReference type="RefSeq" id="XP_066918271.1">
    <property type="nucleotide sequence ID" value="XM_067062170.1"/>
</dbReference>
<feature type="coiled-coil region" evidence="2">
    <location>
        <begin position="70"/>
        <end position="177"/>
    </location>
</feature>
<dbReference type="EnsemblMetazoa" id="CLYHEMT021912.1">
    <property type="protein sequence ID" value="CLYHEMP021912.1"/>
    <property type="gene ID" value="CLYHEMG021912"/>
</dbReference>
<evidence type="ECO:0000259" key="4">
    <source>
        <dbReference type="Pfam" id="PF21773"/>
    </source>
</evidence>
<protein>
    <recommendedName>
        <fullName evidence="4">ODAD1 central coiled coil region domain-containing protein</fullName>
    </recommendedName>
</protein>
<evidence type="ECO:0000313" key="6">
    <source>
        <dbReference type="Proteomes" id="UP000594262"/>
    </source>
</evidence>
<dbReference type="Pfam" id="PF21773">
    <property type="entry name" value="ODAD1_CC"/>
    <property type="match status" value="1"/>
</dbReference>
<proteinExistence type="predicted"/>
<feature type="region of interest" description="Disordered" evidence="3">
    <location>
        <begin position="443"/>
        <end position="532"/>
    </location>
</feature>
<evidence type="ECO:0000256" key="3">
    <source>
        <dbReference type="SAM" id="MobiDB-lite"/>
    </source>
</evidence>
<feature type="coiled-coil region" evidence="2">
    <location>
        <begin position="301"/>
        <end position="360"/>
    </location>
</feature>
<feature type="coiled-coil region" evidence="2">
    <location>
        <begin position="9"/>
        <end position="36"/>
    </location>
</feature>
<dbReference type="OrthoDB" id="6766775at2759"/>
<keyword evidence="6" id="KW-1185">Reference proteome</keyword>
<accession>A0A7M5XDY3</accession>
<dbReference type="PANTHER" id="PTHR21694">
    <property type="entry name" value="COILED-COIL DOMAIN-CONTAINING PROTEIN 63"/>
    <property type="match status" value="1"/>
</dbReference>
<dbReference type="Proteomes" id="UP000594262">
    <property type="component" value="Unplaced"/>
</dbReference>
<evidence type="ECO:0000256" key="2">
    <source>
        <dbReference type="SAM" id="Coils"/>
    </source>
</evidence>
<sequence>MEGDRKAYSEESQNIIRKQRAAIASLQAENEELMKDSKLAGSQQNENKDTVNVDHLNKLLVDEGDMKGHLQKVQDMITSYDIKIKQTEKKISQQRKSMGGVHMSQAKQVALQKHIRVLENRLDQANRKFNHSLSENKDLRSDIDHMRTERTIFQNLYKKLEKNLNDNKDEIAKVIESSTSAYDARDDAQNKMIALKEKSDKELLQYNTDLKELMRIIDHDRKLKEFMSVKCEDRAEMLGFSLQHALRREERERKNEKEDVIQSYEMAFEQIKDATDIEDLQLLVGKFIETEDKNFALFNYVNELNNEIDHLHEQISDTQNAIERFKQETIDTDEQREDILEKLKEKCTESEKEVDGFNKVQKKSSNLLDEVRSGIESTFKKINCDVSSLVDMLGGDDGVTNANLMQYLGIIEQRTNELLQVQAFLAAKDVDVAPTTTERAESVGLLGKGPLPLPAAISIQPPSTGDDYDSDSSFQSEDENRPLTQQELRQRIMKGINKRENSSRREKEGRNSPDYEPERPKKTSKKSPIKER</sequence>
<dbReference type="InterPro" id="IPR051876">
    <property type="entry name" value="ODA-DC/CCD"/>
</dbReference>
<reference evidence="5" key="1">
    <citation type="submission" date="2021-01" db="UniProtKB">
        <authorList>
            <consortium name="EnsemblMetazoa"/>
        </authorList>
    </citation>
    <scope>IDENTIFICATION</scope>
</reference>